<gene>
    <name evidence="2" type="ORF">Acr_13g0007160</name>
</gene>
<dbReference type="AlphaFoldDB" id="A0A7J0FKT4"/>
<dbReference type="EMBL" id="BJWL01000013">
    <property type="protein sequence ID" value="GFY99315.1"/>
    <property type="molecule type" value="Genomic_DNA"/>
</dbReference>
<keyword evidence="3" id="KW-1185">Reference proteome</keyword>
<name>A0A7J0FKT4_9ERIC</name>
<evidence type="ECO:0000313" key="2">
    <source>
        <dbReference type="EMBL" id="GFY99315.1"/>
    </source>
</evidence>
<feature type="region of interest" description="Disordered" evidence="1">
    <location>
        <begin position="41"/>
        <end position="72"/>
    </location>
</feature>
<evidence type="ECO:0000313" key="3">
    <source>
        <dbReference type="Proteomes" id="UP000585474"/>
    </source>
</evidence>
<proteinExistence type="predicted"/>
<sequence length="163" mass="18123">MGKCYFYNKVLQLLLQHFENYVVLEATAIPKTPPLLPCFSPPPFERTGSNPEKKSDRLVFSGGHHKQPSSPEATTIAVAPAVGARVALVRWILQATPSPRSVRRLPSPPQQTPCALGHGAKMVHLAIWTEMRFEECGSSKLQAASGHKRSKRFLVLDNWKLEL</sequence>
<protein>
    <submittedName>
        <fullName evidence="2">Uncharacterized protein</fullName>
    </submittedName>
</protein>
<reference evidence="2 3" key="1">
    <citation type="submission" date="2019-07" db="EMBL/GenBank/DDBJ databases">
        <title>De Novo Assembly of kiwifruit Actinidia rufa.</title>
        <authorList>
            <person name="Sugita-Konishi S."/>
            <person name="Sato K."/>
            <person name="Mori E."/>
            <person name="Abe Y."/>
            <person name="Kisaki G."/>
            <person name="Hamano K."/>
            <person name="Suezawa K."/>
            <person name="Otani M."/>
            <person name="Fukuda T."/>
            <person name="Manabe T."/>
            <person name="Gomi K."/>
            <person name="Tabuchi M."/>
            <person name="Akimitsu K."/>
            <person name="Kataoka I."/>
        </authorList>
    </citation>
    <scope>NUCLEOTIDE SEQUENCE [LARGE SCALE GENOMIC DNA]</scope>
    <source>
        <strain evidence="3">cv. Fuchu</strain>
    </source>
</reference>
<comment type="caution">
    <text evidence="2">The sequence shown here is derived from an EMBL/GenBank/DDBJ whole genome shotgun (WGS) entry which is preliminary data.</text>
</comment>
<organism evidence="2 3">
    <name type="scientific">Actinidia rufa</name>
    <dbReference type="NCBI Taxonomy" id="165716"/>
    <lineage>
        <taxon>Eukaryota</taxon>
        <taxon>Viridiplantae</taxon>
        <taxon>Streptophyta</taxon>
        <taxon>Embryophyta</taxon>
        <taxon>Tracheophyta</taxon>
        <taxon>Spermatophyta</taxon>
        <taxon>Magnoliopsida</taxon>
        <taxon>eudicotyledons</taxon>
        <taxon>Gunneridae</taxon>
        <taxon>Pentapetalae</taxon>
        <taxon>asterids</taxon>
        <taxon>Ericales</taxon>
        <taxon>Actinidiaceae</taxon>
        <taxon>Actinidia</taxon>
    </lineage>
</organism>
<dbReference type="Proteomes" id="UP000585474">
    <property type="component" value="Unassembled WGS sequence"/>
</dbReference>
<accession>A0A7J0FKT4</accession>
<evidence type="ECO:0000256" key="1">
    <source>
        <dbReference type="SAM" id="MobiDB-lite"/>
    </source>
</evidence>